<dbReference type="InterPro" id="IPR005063">
    <property type="entry name" value="Transposase_27"/>
</dbReference>
<dbReference type="Pfam" id="PF03400">
    <property type="entry name" value="DDE_Tnp_IS1"/>
    <property type="match status" value="1"/>
</dbReference>
<name>A0ABX1WJ27_9FLAO</name>
<keyword evidence="2" id="KW-1185">Reference proteome</keyword>
<protein>
    <submittedName>
        <fullName evidence="1">IS1 family transposase</fullName>
    </submittedName>
</protein>
<evidence type="ECO:0000313" key="2">
    <source>
        <dbReference type="Proteomes" id="UP000580344"/>
    </source>
</evidence>
<reference evidence="1 2" key="1">
    <citation type="submission" date="2020-05" db="EMBL/GenBank/DDBJ databases">
        <title>Tigecycline resistant gene in Empedobacter stercoris.</title>
        <authorList>
            <person name="Chen Y."/>
            <person name="Cheng Y."/>
            <person name="Zhou K."/>
        </authorList>
    </citation>
    <scope>NUCLEOTIDE SEQUENCE [LARGE SCALE GENOMIC DNA]</scope>
    <source>
        <strain evidence="1 2">ES202</strain>
    </source>
</reference>
<dbReference type="RefSeq" id="WP_171621876.1">
    <property type="nucleotide sequence ID" value="NZ_JABFOQ010000002.1"/>
</dbReference>
<dbReference type="Proteomes" id="UP000580344">
    <property type="component" value="Unassembled WGS sequence"/>
</dbReference>
<evidence type="ECO:0000313" key="1">
    <source>
        <dbReference type="EMBL" id="NOJ74552.1"/>
    </source>
</evidence>
<dbReference type="NCBIfam" id="NF033558">
    <property type="entry name" value="transpos_IS1"/>
    <property type="match status" value="1"/>
</dbReference>
<organism evidence="1 2">
    <name type="scientific">Empedobacter stercoris</name>
    <dbReference type="NCBI Taxonomy" id="1628248"/>
    <lineage>
        <taxon>Bacteria</taxon>
        <taxon>Pseudomonadati</taxon>
        <taxon>Bacteroidota</taxon>
        <taxon>Flavobacteriia</taxon>
        <taxon>Flavobacteriales</taxon>
        <taxon>Weeksellaceae</taxon>
        <taxon>Empedobacter</taxon>
    </lineage>
</organism>
<dbReference type="InterPro" id="IPR051354">
    <property type="entry name" value="Transposase_27_IS1"/>
</dbReference>
<accession>A0ABX1WJ27</accession>
<dbReference type="PANTHER" id="PTHR33293:SF2">
    <property type="entry name" value="TRANSPOSASE"/>
    <property type="match status" value="1"/>
</dbReference>
<dbReference type="PANTHER" id="PTHR33293">
    <property type="entry name" value="INSERTION ELEMENT IS1 1 PROTEIN INSB-RELATED"/>
    <property type="match status" value="1"/>
</dbReference>
<proteinExistence type="predicted"/>
<dbReference type="EMBL" id="JABFOQ010000002">
    <property type="protein sequence ID" value="NOJ74552.1"/>
    <property type="molecule type" value="Genomic_DNA"/>
</dbReference>
<gene>
    <name evidence="1" type="ORF">HMH06_01595</name>
</gene>
<comment type="caution">
    <text evidence="1">The sequence shown here is derived from an EMBL/GenBank/DDBJ whole genome shotgun (WGS) entry which is preliminary data.</text>
</comment>
<sequence>MIENQAKMCSNCSDKLIKYGKTKNGKQRYKCKFCHHTKVEFYSYKAYLSTINFNIIQLTKEGLGIRSTARYLQISPTTLLKRLLEIASKIIPPKLTIEDREFQVDELRTFHKKRLKPIWITYTFSLHTRKIHTFHVGYRTVEIFKKLLSPIIQTKPTKIYTDKLNTYSLVIPSKLHSTRFCSTNHIERNHLNLRTHLKRLNRKTICYTKNMDILSAILTIYFWS</sequence>